<sequence length="151" mass="16383">MQIEHIKELITLLDQTSVHEMELETPEFKLSLKKEAAPQFAATHTPIVHAAPVAAPAPVVETEQEAAPTPAPSNLRTITSPMVGTFYSRPAPDKDAYVQVGDRVEAGQVVCILEAMKLFNDVETEISGEIVEILVADGDLVEYGQALFSVK</sequence>
<evidence type="ECO:0000256" key="2">
    <source>
        <dbReference type="ARBA" id="ARBA00023267"/>
    </source>
</evidence>
<dbReference type="Proteomes" id="UP001230807">
    <property type="component" value="Unassembled WGS sequence"/>
</dbReference>
<name>A0ABT7MQ39_9BACL</name>
<keyword evidence="3" id="KW-0275">Fatty acid biosynthesis</keyword>
<dbReference type="GO" id="GO:0003989">
    <property type="term" value="F:acetyl-CoA carboxylase activity"/>
    <property type="evidence" value="ECO:0007669"/>
    <property type="project" value="UniProtKB-EC"/>
</dbReference>
<evidence type="ECO:0000256" key="3">
    <source>
        <dbReference type="RuleBase" id="RU364072"/>
    </source>
</evidence>
<protein>
    <recommendedName>
        <fullName evidence="1 3">Biotin carboxyl carrier protein of acetyl-CoA carboxylase</fullName>
    </recommendedName>
</protein>
<comment type="function">
    <text evidence="3">This protein is a component of the acetyl coenzyme A carboxylase complex; first, biotin carboxylase catalyzes the carboxylation of the carrier protein and then the transcarboxylase transfers the carboxyl group to form malonyl-CoA.</text>
</comment>
<dbReference type="Pfam" id="PF00364">
    <property type="entry name" value="Biotin_lipoyl"/>
    <property type="match status" value="1"/>
</dbReference>
<dbReference type="RefSeq" id="WP_021067705.1">
    <property type="nucleotide sequence ID" value="NZ_CP183077.1"/>
</dbReference>
<keyword evidence="2 3" id="KW-0092">Biotin</keyword>
<evidence type="ECO:0000313" key="6">
    <source>
        <dbReference type="Proteomes" id="UP001230807"/>
    </source>
</evidence>
<dbReference type="CDD" id="cd06850">
    <property type="entry name" value="biotinyl_domain"/>
    <property type="match status" value="1"/>
</dbReference>
<dbReference type="EMBL" id="JASWER010000007">
    <property type="protein sequence ID" value="MDL5377324.1"/>
    <property type="molecule type" value="Genomic_DNA"/>
</dbReference>
<comment type="caution">
    <text evidence="5">The sequence shown here is derived from an EMBL/GenBank/DDBJ whole genome shotgun (WGS) entry which is preliminary data.</text>
</comment>
<dbReference type="PROSITE" id="PS50968">
    <property type="entry name" value="BIOTINYL_LIPOYL"/>
    <property type="match status" value="1"/>
</dbReference>
<evidence type="ECO:0000259" key="4">
    <source>
        <dbReference type="PROSITE" id="PS50968"/>
    </source>
</evidence>
<dbReference type="NCBIfam" id="TIGR00531">
    <property type="entry name" value="BCCP"/>
    <property type="match status" value="1"/>
</dbReference>
<dbReference type="Gene3D" id="2.40.50.100">
    <property type="match status" value="1"/>
</dbReference>
<keyword evidence="3" id="KW-0276">Fatty acid metabolism</keyword>
<accession>A0ABT7MQ39</accession>
<proteinExistence type="predicted"/>
<dbReference type="PANTHER" id="PTHR45266">
    <property type="entry name" value="OXALOACETATE DECARBOXYLASE ALPHA CHAIN"/>
    <property type="match status" value="1"/>
</dbReference>
<dbReference type="PRINTS" id="PR01071">
    <property type="entry name" value="ACOABIOTINCC"/>
</dbReference>
<feature type="domain" description="Lipoyl-binding" evidence="4">
    <location>
        <begin position="75"/>
        <end position="151"/>
    </location>
</feature>
<dbReference type="InterPro" id="IPR000089">
    <property type="entry name" value="Biotin_lipoyl"/>
</dbReference>
<dbReference type="PANTHER" id="PTHR45266:SF3">
    <property type="entry name" value="OXALOACETATE DECARBOXYLASE ALPHA CHAIN"/>
    <property type="match status" value="1"/>
</dbReference>
<keyword evidence="6" id="KW-1185">Reference proteome</keyword>
<keyword evidence="5" id="KW-0436">Ligase</keyword>
<dbReference type="NCBIfam" id="NF005457">
    <property type="entry name" value="PRK07051.1"/>
    <property type="match status" value="1"/>
</dbReference>
<keyword evidence="3" id="KW-0444">Lipid biosynthesis</keyword>
<keyword evidence="3" id="KW-0443">Lipid metabolism</keyword>
<gene>
    <name evidence="5" type="primary">accB</name>
    <name evidence="5" type="ORF">QR695_09940</name>
</gene>
<dbReference type="InterPro" id="IPR001249">
    <property type="entry name" value="AcCoA_biotinCC"/>
</dbReference>
<evidence type="ECO:0000313" key="5">
    <source>
        <dbReference type="EMBL" id="MDL5377324.1"/>
    </source>
</evidence>
<dbReference type="SUPFAM" id="SSF51230">
    <property type="entry name" value="Single hybrid motif"/>
    <property type="match status" value="1"/>
</dbReference>
<comment type="pathway">
    <text evidence="3">Lipid metabolism; fatty acid biosynthesis.</text>
</comment>
<evidence type="ECO:0000256" key="1">
    <source>
        <dbReference type="ARBA" id="ARBA00017562"/>
    </source>
</evidence>
<reference evidence="5 6" key="1">
    <citation type="submission" date="2023-06" db="EMBL/GenBank/DDBJ databases">
        <title>Influencing factors and mechanism of Cr(VI) reduction by facultative anaerobic Exiguobacterium sp. PY14.</title>
        <authorList>
            <person name="Zou L."/>
        </authorList>
    </citation>
    <scope>NUCLEOTIDE SEQUENCE [LARGE SCALE GENOMIC DNA]</scope>
    <source>
        <strain evidence="5 6">PY14</strain>
    </source>
</reference>
<organism evidence="5 6">
    <name type="scientific">Exiguobacterium mexicanum</name>
    <dbReference type="NCBI Taxonomy" id="340146"/>
    <lineage>
        <taxon>Bacteria</taxon>
        <taxon>Bacillati</taxon>
        <taxon>Bacillota</taxon>
        <taxon>Bacilli</taxon>
        <taxon>Bacillales</taxon>
        <taxon>Bacillales Family XII. Incertae Sedis</taxon>
        <taxon>Exiguobacterium</taxon>
    </lineage>
</organism>
<dbReference type="InterPro" id="IPR011053">
    <property type="entry name" value="Single_hybrid_motif"/>
</dbReference>
<dbReference type="InterPro" id="IPR050709">
    <property type="entry name" value="Biotin_Carboxyl_Carrier/Decarb"/>
</dbReference>